<dbReference type="SUPFAM" id="SSF57302">
    <property type="entry name" value="Snake toxin-like"/>
    <property type="match status" value="1"/>
</dbReference>
<evidence type="ECO:0000256" key="1">
    <source>
        <dbReference type="ARBA" id="ARBA00004370"/>
    </source>
</evidence>
<evidence type="ECO:0000256" key="2">
    <source>
        <dbReference type="ARBA" id="ARBA00022729"/>
    </source>
</evidence>
<evidence type="ECO:0000259" key="4">
    <source>
        <dbReference type="Pfam" id="PF01064"/>
    </source>
</evidence>
<dbReference type="InterPro" id="IPR045860">
    <property type="entry name" value="Snake_toxin-like_sf"/>
</dbReference>
<feature type="domain" description="Activin types I and II receptor" evidence="4">
    <location>
        <begin position="35"/>
        <end position="99"/>
    </location>
</feature>
<comment type="subcellular location">
    <subcellularLocation>
        <location evidence="1">Membrane</location>
    </subcellularLocation>
</comment>
<evidence type="ECO:0000256" key="3">
    <source>
        <dbReference type="ARBA" id="ARBA00023136"/>
    </source>
</evidence>
<dbReference type="PANTHER" id="PTHR21749">
    <property type="entry name" value="PRION-LIKE- Q/N-RICH -DOMAIN-BEARING PROTEIN PROTEIN 24"/>
    <property type="match status" value="1"/>
</dbReference>
<dbReference type="PANTHER" id="PTHR21749:SF3">
    <property type="entry name" value="ACTIVIN_RECP DOMAIN-CONTAINING PROTEIN"/>
    <property type="match status" value="1"/>
</dbReference>
<accession>A0A915DFM2</accession>
<dbReference type="Proteomes" id="UP000887574">
    <property type="component" value="Unplaced"/>
</dbReference>
<dbReference type="GO" id="GO:0016020">
    <property type="term" value="C:membrane"/>
    <property type="evidence" value="ECO:0007669"/>
    <property type="project" value="UniProtKB-SubCell"/>
</dbReference>
<protein>
    <submittedName>
        <fullName evidence="6">Activin types I and II receptor domain-containing protein</fullName>
    </submittedName>
</protein>
<dbReference type="InterPro" id="IPR000472">
    <property type="entry name" value="Activin_recp"/>
</dbReference>
<dbReference type="Pfam" id="PF01064">
    <property type="entry name" value="Activin_recp"/>
    <property type="match status" value="1"/>
</dbReference>
<dbReference type="Gene3D" id="2.10.60.10">
    <property type="entry name" value="CD59"/>
    <property type="match status" value="1"/>
</dbReference>
<evidence type="ECO:0000313" key="5">
    <source>
        <dbReference type="Proteomes" id="UP000887574"/>
    </source>
</evidence>
<organism evidence="5 6">
    <name type="scientific">Ditylenchus dipsaci</name>
    <dbReference type="NCBI Taxonomy" id="166011"/>
    <lineage>
        <taxon>Eukaryota</taxon>
        <taxon>Metazoa</taxon>
        <taxon>Ecdysozoa</taxon>
        <taxon>Nematoda</taxon>
        <taxon>Chromadorea</taxon>
        <taxon>Rhabditida</taxon>
        <taxon>Tylenchina</taxon>
        <taxon>Tylenchomorpha</taxon>
        <taxon>Sphaerularioidea</taxon>
        <taxon>Anguinidae</taxon>
        <taxon>Anguininae</taxon>
        <taxon>Ditylenchus</taxon>
    </lineage>
</organism>
<dbReference type="AlphaFoldDB" id="A0A915DFM2"/>
<keyword evidence="3" id="KW-0472">Membrane</keyword>
<keyword evidence="2" id="KW-0732">Signal</keyword>
<evidence type="ECO:0000313" key="6">
    <source>
        <dbReference type="WBParaSite" id="jg19047"/>
    </source>
</evidence>
<sequence length="124" mass="13455">MKQGKLTCFTIYKLVDALECYSGFALMRGQSVGTNTEVCKKDTDQCYKASAEASVAAKLKVAGCSTVRCMASPDKCSRQQYMGQQLEFCCCSTDLCNAKQNKTIVSGLLNKLKGQMTSFLPFGG</sequence>
<dbReference type="WBParaSite" id="jg19047">
    <property type="protein sequence ID" value="jg19047"/>
    <property type="gene ID" value="jg19047"/>
</dbReference>
<reference evidence="6" key="1">
    <citation type="submission" date="2022-11" db="UniProtKB">
        <authorList>
            <consortium name="WormBaseParasite"/>
        </authorList>
    </citation>
    <scope>IDENTIFICATION</scope>
</reference>
<dbReference type="GO" id="GO:0004675">
    <property type="term" value="F:transmembrane receptor protein serine/threonine kinase activity"/>
    <property type="evidence" value="ECO:0007669"/>
    <property type="project" value="InterPro"/>
</dbReference>
<keyword evidence="5" id="KW-1185">Reference proteome</keyword>
<proteinExistence type="predicted"/>
<name>A0A915DFM2_9BILA</name>